<dbReference type="AlphaFoldDB" id="A0A853PXW7"/>
<dbReference type="InterPro" id="IPR047650">
    <property type="entry name" value="Transpos_IS110"/>
</dbReference>
<dbReference type="GO" id="GO:0003677">
    <property type="term" value="F:DNA binding"/>
    <property type="evidence" value="ECO:0007669"/>
    <property type="project" value="InterPro"/>
</dbReference>
<evidence type="ECO:0000259" key="2">
    <source>
        <dbReference type="Pfam" id="PF02371"/>
    </source>
</evidence>
<gene>
    <name evidence="3" type="ORF">AC094_16470</name>
</gene>
<dbReference type="GO" id="GO:0004803">
    <property type="term" value="F:transposase activity"/>
    <property type="evidence" value="ECO:0007669"/>
    <property type="project" value="InterPro"/>
</dbReference>
<comment type="caution">
    <text evidence="3">The sequence shown here is derived from an EMBL/GenBank/DDBJ whole genome shotgun (WGS) entry which is preliminary data.</text>
</comment>
<dbReference type="GO" id="GO:0006313">
    <property type="term" value="P:DNA transposition"/>
    <property type="evidence" value="ECO:0007669"/>
    <property type="project" value="InterPro"/>
</dbReference>
<protein>
    <submittedName>
        <fullName evidence="3">Transposase</fullName>
    </submittedName>
</protein>
<name>A0A853PXW7_BACFG</name>
<evidence type="ECO:0000313" key="3">
    <source>
        <dbReference type="EMBL" id="OCR32738.1"/>
    </source>
</evidence>
<dbReference type="PANTHER" id="PTHR33055">
    <property type="entry name" value="TRANSPOSASE FOR INSERTION SEQUENCE ELEMENT IS1111A"/>
    <property type="match status" value="1"/>
</dbReference>
<proteinExistence type="predicted"/>
<feature type="domain" description="Transposase IS110-like N-terminal" evidence="1">
    <location>
        <begin position="17"/>
        <end position="161"/>
    </location>
</feature>
<dbReference type="NCBIfam" id="NF033542">
    <property type="entry name" value="transpos_IS110"/>
    <property type="match status" value="1"/>
</dbReference>
<evidence type="ECO:0000259" key="1">
    <source>
        <dbReference type="Pfam" id="PF01548"/>
    </source>
</evidence>
<dbReference type="InterPro" id="IPR002525">
    <property type="entry name" value="Transp_IS110-like_N"/>
</dbReference>
<dbReference type="Pfam" id="PF01548">
    <property type="entry name" value="DEDD_Tnp_IS110"/>
    <property type="match status" value="1"/>
</dbReference>
<feature type="domain" description="Transposase IS116/IS110/IS902 C-terminal" evidence="2">
    <location>
        <begin position="236"/>
        <end position="316"/>
    </location>
</feature>
<dbReference type="Proteomes" id="UP000093197">
    <property type="component" value="Unassembled WGS sequence"/>
</dbReference>
<reference evidence="3 4" key="1">
    <citation type="journal article" date="2016" name="PLoS ONE">
        <title>Genomic Diversity of Enterotoxigenic Strains of Bacteroides fragilis.</title>
        <authorList>
            <person name="Pierce J.V."/>
            <person name="Bernstein H.D."/>
        </authorList>
    </citation>
    <scope>NUCLEOTIDE SEQUENCE [LARGE SCALE GENOMIC DNA]</scope>
    <source>
        <strain evidence="3 4">20793-3</strain>
    </source>
</reference>
<accession>A0A853PXW7</accession>
<dbReference type="EMBL" id="LIDT01000018">
    <property type="protein sequence ID" value="OCR32738.1"/>
    <property type="molecule type" value="Genomic_DNA"/>
</dbReference>
<dbReference type="Pfam" id="PF02371">
    <property type="entry name" value="Transposase_20"/>
    <property type="match status" value="1"/>
</dbReference>
<evidence type="ECO:0000313" key="4">
    <source>
        <dbReference type="Proteomes" id="UP000093197"/>
    </source>
</evidence>
<dbReference type="InterPro" id="IPR003346">
    <property type="entry name" value="Transposase_20"/>
</dbReference>
<sequence length="360" mass="40832">MLMQRNELNFSGQKIYVGIDVHLKSWSVTILTEHLHHKTFTQSSSPSALVHYLTHNFPGGMYQSAYEAGFSGLWAHYELVKMGVNNIVVNPADVPSTQKEQLQKTDRVDSRKIARSLRSGELTGIYIPALSTLEARSLLRSRSAIVKDLSRMKQRIKSLLIFYGIPYPPAFEKSATHWSKRFMKWLSEEVTFSTSQGKEALSLLVNSACEQRKLLLEATRKIRELSRTSSYEEPLRLIRTVPGIGFITGMTFLTEIEDISRFNNSDKLAGYIGLIPTSHASGEKEGKGEMTFRGQAQMKSMLIESSWFAARIDPALSSCFSSLVQRMEPNKAITRIARKVLNRIYFVLKYKKEYVCSVVK</sequence>
<dbReference type="PANTHER" id="PTHR33055:SF15">
    <property type="entry name" value="TRANSPOSASE-RELATED"/>
    <property type="match status" value="1"/>
</dbReference>
<organism evidence="3 4">
    <name type="scientific">Bacteroides fragilis</name>
    <dbReference type="NCBI Taxonomy" id="817"/>
    <lineage>
        <taxon>Bacteria</taxon>
        <taxon>Pseudomonadati</taxon>
        <taxon>Bacteroidota</taxon>
        <taxon>Bacteroidia</taxon>
        <taxon>Bacteroidales</taxon>
        <taxon>Bacteroidaceae</taxon>
        <taxon>Bacteroides</taxon>
    </lineage>
</organism>